<evidence type="ECO:0000313" key="2">
    <source>
        <dbReference type="EMBL" id="AWM78690.1"/>
    </source>
</evidence>
<dbReference type="InterPro" id="IPR002125">
    <property type="entry name" value="CMP_dCMP_dom"/>
</dbReference>
<dbReference type="Gene3D" id="3.40.140.10">
    <property type="entry name" value="Cytidine Deaminase, domain 2"/>
    <property type="match status" value="1"/>
</dbReference>
<dbReference type="GO" id="GO:0003824">
    <property type="term" value="F:catalytic activity"/>
    <property type="evidence" value="ECO:0007669"/>
    <property type="project" value="InterPro"/>
</dbReference>
<dbReference type="Proteomes" id="UP000247763">
    <property type="component" value="Chromosome"/>
</dbReference>
<dbReference type="Pfam" id="PF00383">
    <property type="entry name" value="dCMP_cyt_deam_1"/>
    <property type="match status" value="1"/>
</dbReference>
<organism evidence="2 3">
    <name type="scientific">Phenylobacterium parvum</name>
    <dbReference type="NCBI Taxonomy" id="2201350"/>
    <lineage>
        <taxon>Bacteria</taxon>
        <taxon>Pseudomonadati</taxon>
        <taxon>Pseudomonadota</taxon>
        <taxon>Alphaproteobacteria</taxon>
        <taxon>Caulobacterales</taxon>
        <taxon>Caulobacteraceae</taxon>
        <taxon>Phenylobacterium</taxon>
    </lineage>
</organism>
<protein>
    <submittedName>
        <fullName evidence="2">Riboflavin biosynthesis protein RibD</fullName>
    </submittedName>
</protein>
<feature type="domain" description="CMP/dCMP-type deaminase" evidence="1">
    <location>
        <begin position="1"/>
        <end position="118"/>
    </location>
</feature>
<accession>A0A2Z3I035</accession>
<dbReference type="SUPFAM" id="SSF53927">
    <property type="entry name" value="Cytidine deaminase-like"/>
    <property type="match status" value="1"/>
</dbReference>
<dbReference type="KEGG" id="phb:HYN04_02320"/>
<dbReference type="AlphaFoldDB" id="A0A2Z3I035"/>
<evidence type="ECO:0000313" key="3">
    <source>
        <dbReference type="Proteomes" id="UP000247763"/>
    </source>
</evidence>
<sequence length="137" mass="13721">MRRAIALARPGVGRTGDNPSVGCVILGPEGILGEGATAEGGRPHAEELALAAAGEAARDAVALVTLEPCARRSGVGIACTDRLIAAGVRRVVIACDDASVFAAGDGSARLRAAGIEVETGLLEAEARALYAGYRPAS</sequence>
<dbReference type="PROSITE" id="PS51747">
    <property type="entry name" value="CYT_DCMP_DEAMINASES_2"/>
    <property type="match status" value="1"/>
</dbReference>
<dbReference type="InterPro" id="IPR016193">
    <property type="entry name" value="Cytidine_deaminase-like"/>
</dbReference>
<name>A0A2Z3I035_9CAUL</name>
<gene>
    <name evidence="2" type="ORF">HYN04_02320</name>
</gene>
<evidence type="ECO:0000259" key="1">
    <source>
        <dbReference type="PROSITE" id="PS51747"/>
    </source>
</evidence>
<dbReference type="OrthoDB" id="9800865at2"/>
<dbReference type="EMBL" id="CP029479">
    <property type="protein sequence ID" value="AWM78690.1"/>
    <property type="molecule type" value="Genomic_DNA"/>
</dbReference>
<proteinExistence type="predicted"/>
<reference evidence="3" key="1">
    <citation type="submission" date="2018-05" db="EMBL/GenBank/DDBJ databases">
        <title>Genome sequencing of Phenylobacterium sp. HYN0004.</title>
        <authorList>
            <person name="Yi H."/>
            <person name="Baek C."/>
        </authorList>
    </citation>
    <scope>NUCLEOTIDE SEQUENCE [LARGE SCALE GENOMIC DNA]</scope>
    <source>
        <strain evidence="3">HYN0004</strain>
    </source>
</reference>
<keyword evidence="3" id="KW-1185">Reference proteome</keyword>